<protein>
    <recommendedName>
        <fullName evidence="10">DyP dimeric alpha+beta barrel domain-containing protein</fullName>
    </recommendedName>
</protein>
<dbReference type="PROSITE" id="PS51318">
    <property type="entry name" value="TAT"/>
    <property type="match status" value="1"/>
</dbReference>
<evidence type="ECO:0000256" key="2">
    <source>
        <dbReference type="ARBA" id="ARBA00022559"/>
    </source>
</evidence>
<evidence type="ECO:0000256" key="7">
    <source>
        <dbReference type="ARBA" id="ARBA00025737"/>
    </source>
</evidence>
<evidence type="ECO:0000313" key="12">
    <source>
        <dbReference type="Proteomes" id="UP001501752"/>
    </source>
</evidence>
<comment type="cofactor">
    <cofactor evidence="1">
        <name>heme b</name>
        <dbReference type="ChEBI" id="CHEBI:60344"/>
    </cofactor>
</comment>
<keyword evidence="5" id="KW-0560">Oxidoreductase</keyword>
<keyword evidence="12" id="KW-1185">Reference proteome</keyword>
<dbReference type="PANTHER" id="PTHR30521">
    <property type="entry name" value="DEFERROCHELATASE/PEROXIDASE"/>
    <property type="match status" value="1"/>
</dbReference>
<comment type="similarity">
    <text evidence="7">Belongs to the DyP-type peroxidase family.</text>
</comment>
<feature type="chain" id="PRO_5046455545" description="DyP dimeric alpha+beta barrel domain-containing protein" evidence="9">
    <location>
        <begin position="36"/>
        <end position="532"/>
    </location>
</feature>
<dbReference type="Proteomes" id="UP001501752">
    <property type="component" value="Unassembled WGS sequence"/>
</dbReference>
<evidence type="ECO:0000256" key="5">
    <source>
        <dbReference type="ARBA" id="ARBA00023002"/>
    </source>
</evidence>
<dbReference type="PANTHER" id="PTHR30521:SF4">
    <property type="entry name" value="DEFERROCHELATASE"/>
    <property type="match status" value="1"/>
</dbReference>
<keyword evidence="2" id="KW-0575">Peroxidase</keyword>
<dbReference type="RefSeq" id="WP_345695523.1">
    <property type="nucleotide sequence ID" value="NZ_BAABIS010000001.1"/>
</dbReference>
<keyword evidence="4" id="KW-0479">Metal-binding</keyword>
<dbReference type="InterPro" id="IPR011008">
    <property type="entry name" value="Dimeric_a/b-barrel"/>
</dbReference>
<name>A0ABP9DG73_9ACTN</name>
<keyword evidence="3" id="KW-0349">Heme</keyword>
<keyword evidence="6" id="KW-0408">Iron</keyword>
<evidence type="ECO:0000256" key="3">
    <source>
        <dbReference type="ARBA" id="ARBA00022617"/>
    </source>
</evidence>
<evidence type="ECO:0000256" key="8">
    <source>
        <dbReference type="SAM" id="MobiDB-lite"/>
    </source>
</evidence>
<feature type="domain" description="DyP dimeric alpha+beta barrel" evidence="10">
    <location>
        <begin position="50"/>
        <end position="197"/>
    </location>
</feature>
<organism evidence="11 12">
    <name type="scientific">Kitasatospora terrestris</name>
    <dbReference type="NCBI Taxonomy" id="258051"/>
    <lineage>
        <taxon>Bacteria</taxon>
        <taxon>Bacillati</taxon>
        <taxon>Actinomycetota</taxon>
        <taxon>Actinomycetes</taxon>
        <taxon>Kitasatosporales</taxon>
        <taxon>Streptomycetaceae</taxon>
        <taxon>Kitasatospora</taxon>
    </lineage>
</organism>
<feature type="region of interest" description="Disordered" evidence="8">
    <location>
        <begin position="458"/>
        <end position="492"/>
    </location>
</feature>
<dbReference type="InterPro" id="IPR006311">
    <property type="entry name" value="TAT_signal"/>
</dbReference>
<evidence type="ECO:0000256" key="6">
    <source>
        <dbReference type="ARBA" id="ARBA00023004"/>
    </source>
</evidence>
<dbReference type="Pfam" id="PF21105">
    <property type="entry name" value="DyP_N"/>
    <property type="match status" value="1"/>
</dbReference>
<dbReference type="InterPro" id="IPR006314">
    <property type="entry name" value="Dyp_peroxidase"/>
</dbReference>
<proteinExistence type="inferred from homology"/>
<evidence type="ECO:0000256" key="4">
    <source>
        <dbReference type="ARBA" id="ARBA00022723"/>
    </source>
</evidence>
<dbReference type="EMBL" id="BAABIS010000001">
    <property type="protein sequence ID" value="GAA4836970.1"/>
    <property type="molecule type" value="Genomic_DNA"/>
</dbReference>
<evidence type="ECO:0000256" key="1">
    <source>
        <dbReference type="ARBA" id="ARBA00001970"/>
    </source>
</evidence>
<gene>
    <name evidence="11" type="ORF">GCM10023235_09920</name>
</gene>
<evidence type="ECO:0000259" key="10">
    <source>
        <dbReference type="Pfam" id="PF21105"/>
    </source>
</evidence>
<feature type="signal peptide" evidence="9">
    <location>
        <begin position="1"/>
        <end position="35"/>
    </location>
</feature>
<dbReference type="InterPro" id="IPR049509">
    <property type="entry name" value="DyP_N"/>
</dbReference>
<evidence type="ECO:0000256" key="9">
    <source>
        <dbReference type="SAM" id="SignalP"/>
    </source>
</evidence>
<reference evidence="12" key="1">
    <citation type="journal article" date="2019" name="Int. J. Syst. Evol. Microbiol.">
        <title>The Global Catalogue of Microorganisms (GCM) 10K type strain sequencing project: providing services to taxonomists for standard genome sequencing and annotation.</title>
        <authorList>
            <consortium name="The Broad Institute Genomics Platform"/>
            <consortium name="The Broad Institute Genome Sequencing Center for Infectious Disease"/>
            <person name="Wu L."/>
            <person name="Ma J."/>
        </authorList>
    </citation>
    <scope>NUCLEOTIDE SEQUENCE [LARGE SCALE GENOMIC DNA]</scope>
    <source>
        <strain evidence="12">JCM 13006</strain>
    </source>
</reference>
<accession>A0ABP9DG73</accession>
<evidence type="ECO:0000313" key="11">
    <source>
        <dbReference type="EMBL" id="GAA4836970.1"/>
    </source>
</evidence>
<sequence length="532" mass="55456">MDLPACPYALTRRTLLAAAAATAGLALAPATAALAAPSDSAPAPLRESREIQGDVLAGFRRSRAELLLLTFGPADTARRWLAALVPRLATTADVTAVNDRVAAHARQGQPDPGAMSVLWTGLALTHDGLAHLAGRDPLPVATADAFRQGPAARAALLGDTGASAPGSWLFGGPGQPTVHAVLTVAADHPGKLAAAVTAALTDAGQHGLRLVHRQPAAALPGEREHFGFRDCISQPGVHGYDPADPARPDQVAGDPGTRLVPAGEFLVGRPRAHGLPSGLPAWARDGSFLVIRRLAQDVPGWWAQIRSRLTTLQAAGTAPADAPPEWLGARLVGRWPSGASLAAHPHADPGTGRTPDNDIGYAADPDGWTTPLFAHIRKSNPRDGLVLAPGSRPLPEAQLDGHRIIRRGMPYGAPFLPGHDSGPNGPTAARGMVFLSHQADLVAQFEFIQRAWIDAPDFPPARTPRPGTDPVLGPDSPLAFETPAPSGTGSRVTPLHFTRFVRTEGTLYAFTPALPVLTALAAGHLDTTSLPR</sequence>
<comment type="caution">
    <text evidence="11">The sequence shown here is derived from an EMBL/GenBank/DDBJ whole genome shotgun (WGS) entry which is preliminary data.</text>
</comment>
<keyword evidence="9" id="KW-0732">Signal</keyword>
<feature type="region of interest" description="Disordered" evidence="8">
    <location>
        <begin position="340"/>
        <end position="360"/>
    </location>
</feature>
<dbReference type="SUPFAM" id="SSF54909">
    <property type="entry name" value="Dimeric alpha+beta barrel"/>
    <property type="match status" value="1"/>
</dbReference>
<dbReference type="PROSITE" id="PS51404">
    <property type="entry name" value="DYP_PEROXIDASE"/>
    <property type="match status" value="1"/>
</dbReference>